<proteinExistence type="predicted"/>
<reference evidence="1" key="1">
    <citation type="submission" date="2013-07" db="EMBL/GenBank/DDBJ databases">
        <title>The Genome Sequence of Cryptococcus bestiolae CBS10118.</title>
        <authorList>
            <consortium name="The Broad Institute Genome Sequencing Platform"/>
            <person name="Cuomo C."/>
            <person name="Litvintseva A."/>
            <person name="Chen Y."/>
            <person name="Heitman J."/>
            <person name="Sun S."/>
            <person name="Springer D."/>
            <person name="Dromer F."/>
            <person name="Young S.K."/>
            <person name="Zeng Q."/>
            <person name="Gargeya S."/>
            <person name="Fitzgerald M."/>
            <person name="Abouelleil A."/>
            <person name="Alvarado L."/>
            <person name="Berlin A.M."/>
            <person name="Chapman S.B."/>
            <person name="Dewar J."/>
            <person name="Goldberg J."/>
            <person name="Griggs A."/>
            <person name="Gujja S."/>
            <person name="Hansen M."/>
            <person name="Howarth C."/>
            <person name="Imamovic A."/>
            <person name="Larimer J."/>
            <person name="McCowan C."/>
            <person name="Murphy C."/>
            <person name="Pearson M."/>
            <person name="Priest M."/>
            <person name="Roberts A."/>
            <person name="Saif S."/>
            <person name="Shea T."/>
            <person name="Sykes S."/>
            <person name="Wortman J."/>
            <person name="Nusbaum C."/>
            <person name="Birren B."/>
        </authorList>
    </citation>
    <scope>NUCLEOTIDE SEQUENCE [LARGE SCALE GENOMIC DNA]</scope>
    <source>
        <strain evidence="1">CBS 10118</strain>
    </source>
</reference>
<dbReference type="AlphaFoldDB" id="A0A1B9G672"/>
<reference evidence="1" key="3">
    <citation type="submission" date="2014-01" db="EMBL/GenBank/DDBJ databases">
        <title>Evolution of pathogenesis and genome organization in the Tremellales.</title>
        <authorList>
            <person name="Cuomo C."/>
            <person name="Litvintseva A."/>
            <person name="Heitman J."/>
            <person name="Chen Y."/>
            <person name="Sun S."/>
            <person name="Springer D."/>
            <person name="Dromer F."/>
            <person name="Young S."/>
            <person name="Zeng Q."/>
            <person name="Chapman S."/>
            <person name="Gujja S."/>
            <person name="Saif S."/>
            <person name="Birren B."/>
        </authorList>
    </citation>
    <scope>NUCLEOTIDE SEQUENCE</scope>
    <source>
        <strain evidence="1">CBS 10118</strain>
    </source>
</reference>
<accession>A0A1B9G672</accession>
<evidence type="ECO:0000313" key="1">
    <source>
        <dbReference type="EMBL" id="OCF26503.1"/>
    </source>
</evidence>
<evidence type="ECO:0000313" key="3">
    <source>
        <dbReference type="Proteomes" id="UP000092730"/>
    </source>
</evidence>
<reference evidence="2" key="4">
    <citation type="submission" date="2024-02" db="EMBL/GenBank/DDBJ databases">
        <title>Comparative genomics of Cryptococcus and Kwoniella reveals pathogenesis evolution and contrasting modes of karyotype evolution via chromosome fusion or intercentromeric recombination.</title>
        <authorList>
            <person name="Coelho M.A."/>
            <person name="David-Palma M."/>
            <person name="Shea T."/>
            <person name="Bowers K."/>
            <person name="McGinley-Smith S."/>
            <person name="Mohammad A.W."/>
            <person name="Gnirke A."/>
            <person name="Yurkov A.M."/>
            <person name="Nowrousian M."/>
            <person name="Sun S."/>
            <person name="Cuomo C.A."/>
            <person name="Heitman J."/>
        </authorList>
    </citation>
    <scope>NUCLEOTIDE SEQUENCE</scope>
    <source>
        <strain evidence="2">CBS 10118</strain>
    </source>
</reference>
<sequence length="153" mass="17120">MGSAVGVPEYLNRKDQQQCKCKQAQSDLSIDRFIVKSVRHRSEERKEGLYRSLGDVDCVNNFGLFIIALSFPYSVETLRETSEPFALPNFFPEIGKDIVLKVRGPEANVLEVAIEKNPVDLRALSVAVVVRAVRIRRLVASACLCVHRVTESS</sequence>
<protein>
    <submittedName>
        <fullName evidence="1">Uncharacterized protein</fullName>
    </submittedName>
</protein>
<dbReference type="KEGG" id="kbi:30208588"/>
<dbReference type="VEuPathDB" id="FungiDB:I302_04189"/>
<dbReference type="EMBL" id="KI894020">
    <property type="protein sequence ID" value="OCF26503.1"/>
    <property type="molecule type" value="Genomic_DNA"/>
</dbReference>
<dbReference type="RefSeq" id="XP_019047573.1">
    <property type="nucleotide sequence ID" value="XM_019190825.1"/>
</dbReference>
<reference evidence="2" key="2">
    <citation type="submission" date="2013-07" db="EMBL/GenBank/DDBJ databases">
        <authorList>
            <consortium name="The Broad Institute Genome Sequencing Platform"/>
            <person name="Cuomo C."/>
            <person name="Litvintseva A."/>
            <person name="Chen Y."/>
            <person name="Heitman J."/>
            <person name="Sun S."/>
            <person name="Springer D."/>
            <person name="Dromer F."/>
            <person name="Young S.K."/>
            <person name="Zeng Q."/>
            <person name="Gargeya S."/>
            <person name="Fitzgerald M."/>
            <person name="Abouelleil A."/>
            <person name="Alvarado L."/>
            <person name="Berlin A.M."/>
            <person name="Chapman S.B."/>
            <person name="Dewar J."/>
            <person name="Goldberg J."/>
            <person name="Griggs A."/>
            <person name="Gujja S."/>
            <person name="Hansen M."/>
            <person name="Howarth C."/>
            <person name="Imamovic A."/>
            <person name="Larimer J."/>
            <person name="McCowan C."/>
            <person name="Murphy C."/>
            <person name="Pearson M."/>
            <person name="Priest M."/>
            <person name="Roberts A."/>
            <person name="Saif S."/>
            <person name="Shea T."/>
            <person name="Sykes S."/>
            <person name="Wortman J."/>
            <person name="Nusbaum C."/>
            <person name="Birren B."/>
        </authorList>
    </citation>
    <scope>NUCLEOTIDE SEQUENCE</scope>
    <source>
        <strain evidence="2">CBS 10118</strain>
    </source>
</reference>
<dbReference type="EMBL" id="CP144541">
    <property type="protein sequence ID" value="WVW78853.1"/>
    <property type="molecule type" value="Genomic_DNA"/>
</dbReference>
<keyword evidence="3" id="KW-1185">Reference proteome</keyword>
<gene>
    <name evidence="1" type="ORF">I302_04189</name>
    <name evidence="2" type="ORF">I302_100816</name>
</gene>
<organism evidence="1">
    <name type="scientific">Kwoniella bestiolae CBS 10118</name>
    <dbReference type="NCBI Taxonomy" id="1296100"/>
    <lineage>
        <taxon>Eukaryota</taxon>
        <taxon>Fungi</taxon>
        <taxon>Dikarya</taxon>
        <taxon>Basidiomycota</taxon>
        <taxon>Agaricomycotina</taxon>
        <taxon>Tremellomycetes</taxon>
        <taxon>Tremellales</taxon>
        <taxon>Cryptococcaceae</taxon>
        <taxon>Kwoniella</taxon>
    </lineage>
</organism>
<name>A0A1B9G672_9TREE</name>
<dbReference type="GeneID" id="30208588"/>
<dbReference type="Proteomes" id="UP000092730">
    <property type="component" value="Chromosome 1"/>
</dbReference>
<evidence type="ECO:0000313" key="2">
    <source>
        <dbReference type="EMBL" id="WVW78853.1"/>
    </source>
</evidence>